<evidence type="ECO:0000259" key="1">
    <source>
        <dbReference type="Pfam" id="PF00403"/>
    </source>
</evidence>
<gene>
    <name evidence="2" type="ORF">TWF694_005896</name>
</gene>
<dbReference type="CDD" id="cd00371">
    <property type="entry name" value="HMA"/>
    <property type="match status" value="1"/>
</dbReference>
<name>A0AAV9WS96_9PEZI</name>
<evidence type="ECO:0000313" key="2">
    <source>
        <dbReference type="EMBL" id="KAK6524240.1"/>
    </source>
</evidence>
<organism evidence="2 3">
    <name type="scientific">Orbilia ellipsospora</name>
    <dbReference type="NCBI Taxonomy" id="2528407"/>
    <lineage>
        <taxon>Eukaryota</taxon>
        <taxon>Fungi</taxon>
        <taxon>Dikarya</taxon>
        <taxon>Ascomycota</taxon>
        <taxon>Pezizomycotina</taxon>
        <taxon>Orbiliomycetes</taxon>
        <taxon>Orbiliales</taxon>
        <taxon>Orbiliaceae</taxon>
        <taxon>Orbilia</taxon>
    </lineage>
</organism>
<reference evidence="2 3" key="1">
    <citation type="submission" date="2019-10" db="EMBL/GenBank/DDBJ databases">
        <authorList>
            <person name="Palmer J.M."/>
        </authorList>
    </citation>
    <scope>NUCLEOTIDE SEQUENCE [LARGE SCALE GENOMIC DNA]</scope>
    <source>
        <strain evidence="2 3">TWF694</strain>
    </source>
</reference>
<dbReference type="GO" id="GO:0046872">
    <property type="term" value="F:metal ion binding"/>
    <property type="evidence" value="ECO:0007669"/>
    <property type="project" value="InterPro"/>
</dbReference>
<dbReference type="Gene3D" id="3.30.70.100">
    <property type="match status" value="1"/>
</dbReference>
<dbReference type="Proteomes" id="UP001365542">
    <property type="component" value="Unassembled WGS sequence"/>
</dbReference>
<comment type="caution">
    <text evidence="2">The sequence shown here is derived from an EMBL/GenBank/DDBJ whole genome shotgun (WGS) entry which is preliminary data.</text>
</comment>
<dbReference type="EMBL" id="JAVHJO010000018">
    <property type="protein sequence ID" value="KAK6524240.1"/>
    <property type="molecule type" value="Genomic_DNA"/>
</dbReference>
<keyword evidence="3" id="KW-1185">Reference proteome</keyword>
<dbReference type="SUPFAM" id="SSF55008">
    <property type="entry name" value="HMA, heavy metal-associated domain"/>
    <property type="match status" value="1"/>
</dbReference>
<evidence type="ECO:0000313" key="3">
    <source>
        <dbReference type="Proteomes" id="UP001365542"/>
    </source>
</evidence>
<dbReference type="AlphaFoldDB" id="A0AAV9WS96"/>
<sequence>MSKEYGFEAEMSCSGCSGAIEKVLSRWKERQHNFLEYATDLTTKTVTVTAPESLSAKDIHDKIDNVKNVSSAWEVLADGTKKYYQFKPGQIGEPYLE</sequence>
<dbReference type="InterPro" id="IPR006121">
    <property type="entry name" value="HMA_dom"/>
</dbReference>
<feature type="domain" description="HMA" evidence="1">
    <location>
        <begin position="10"/>
        <end position="65"/>
    </location>
</feature>
<dbReference type="Pfam" id="PF00403">
    <property type="entry name" value="HMA"/>
    <property type="match status" value="1"/>
</dbReference>
<proteinExistence type="predicted"/>
<dbReference type="InterPro" id="IPR036163">
    <property type="entry name" value="HMA_dom_sf"/>
</dbReference>
<accession>A0AAV9WS96</accession>
<protein>
    <recommendedName>
        <fullName evidence="1">HMA domain-containing protein</fullName>
    </recommendedName>
</protein>